<dbReference type="PANTHER" id="PTHR28110:SF1">
    <property type="entry name" value="TRANSMEMBRANE PROTEIN"/>
    <property type="match status" value="1"/>
</dbReference>
<comment type="caution">
    <text evidence="2">The sequence shown here is derived from an EMBL/GenBank/DDBJ whole genome shotgun (WGS) entry which is preliminary data.</text>
</comment>
<dbReference type="PANTHER" id="PTHR28110">
    <property type="entry name" value="TRANSMEMBRANE PROTEIN"/>
    <property type="match status" value="1"/>
</dbReference>
<gene>
    <name evidence="2" type="ORF">LPJ64_001132</name>
</gene>
<keyword evidence="1" id="KW-0472">Membrane</keyword>
<accession>A0A9W7XLU0</accession>
<dbReference type="GO" id="GO:0005737">
    <property type="term" value="C:cytoplasm"/>
    <property type="evidence" value="ECO:0007669"/>
    <property type="project" value="TreeGrafter"/>
</dbReference>
<dbReference type="AlphaFoldDB" id="A0A9W7XLU0"/>
<dbReference type="EMBL" id="JANBOH010000028">
    <property type="protein sequence ID" value="KAJ1647469.1"/>
    <property type="molecule type" value="Genomic_DNA"/>
</dbReference>
<keyword evidence="1" id="KW-1133">Transmembrane helix</keyword>
<keyword evidence="3" id="KW-1185">Reference proteome</keyword>
<protein>
    <recommendedName>
        <fullName evidence="4">DUF218 domain-containing protein</fullName>
    </recommendedName>
</protein>
<evidence type="ECO:0000313" key="3">
    <source>
        <dbReference type="Proteomes" id="UP001145021"/>
    </source>
</evidence>
<dbReference type="Proteomes" id="UP001145021">
    <property type="component" value="Unassembled WGS sequence"/>
</dbReference>
<reference evidence="2" key="1">
    <citation type="submission" date="2022-07" db="EMBL/GenBank/DDBJ databases">
        <title>Phylogenomic reconstructions and comparative analyses of Kickxellomycotina fungi.</title>
        <authorList>
            <person name="Reynolds N.K."/>
            <person name="Stajich J.E."/>
            <person name="Barry K."/>
            <person name="Grigoriev I.V."/>
            <person name="Crous P."/>
            <person name="Smith M.E."/>
        </authorList>
    </citation>
    <scope>NUCLEOTIDE SEQUENCE</scope>
    <source>
        <strain evidence="2">NBRC 105413</strain>
    </source>
</reference>
<organism evidence="2 3">
    <name type="scientific">Coemansia asiatica</name>
    <dbReference type="NCBI Taxonomy" id="1052880"/>
    <lineage>
        <taxon>Eukaryota</taxon>
        <taxon>Fungi</taxon>
        <taxon>Fungi incertae sedis</taxon>
        <taxon>Zoopagomycota</taxon>
        <taxon>Kickxellomycotina</taxon>
        <taxon>Kickxellomycetes</taxon>
        <taxon>Kickxellales</taxon>
        <taxon>Kickxellaceae</taxon>
        <taxon>Coemansia</taxon>
    </lineage>
</organism>
<feature type="transmembrane region" description="Helical" evidence="1">
    <location>
        <begin position="38"/>
        <end position="57"/>
    </location>
</feature>
<sequence length="326" mass="36690">MPSRTPPPMVRINIPTVNVSDTWTPTPLRKQRLGTRLIKLYLPCLLILSLVINIYFFTRPEPLALPSTLESTRASVIRPPRQHVPVDYKQLTDLVVVPGHGVFMGDGSPLHEANWFLLNEQRGEVGAFMAHVGKAIEIVKEHDSALLLFSGGKTRMDAGAHSEAQGYWAAADKMGWLTSDVYLRVMTEEFARDSFENVLFSIARFREITGNYPDRITVVGFDFKRERFVDLHRHALRYPKIRFNYVGINPPGDVAALAVSERRNAYDLFAGDLYGCSERLVQKKIGRNPFLVAHGYVKSCPEIAALFDYCPANPTAVFDGDLPWLS</sequence>
<evidence type="ECO:0008006" key="4">
    <source>
        <dbReference type="Google" id="ProtNLM"/>
    </source>
</evidence>
<evidence type="ECO:0000313" key="2">
    <source>
        <dbReference type="EMBL" id="KAJ1647469.1"/>
    </source>
</evidence>
<evidence type="ECO:0000256" key="1">
    <source>
        <dbReference type="SAM" id="Phobius"/>
    </source>
</evidence>
<keyword evidence="1" id="KW-0812">Transmembrane</keyword>
<dbReference type="InterPro" id="IPR055323">
    <property type="entry name" value="C57A10.07/YOR238W"/>
</dbReference>
<name>A0A9W7XLU0_9FUNG</name>
<proteinExistence type="predicted"/>